<dbReference type="Gene3D" id="3.30.70.660">
    <property type="entry name" value="Pseudouridine synthase I, catalytic domain, C-terminal subdomain"/>
    <property type="match status" value="1"/>
</dbReference>
<dbReference type="InterPro" id="IPR020103">
    <property type="entry name" value="PsdUridine_synth_cat_dom_sf"/>
</dbReference>
<dbReference type="GO" id="GO:1990481">
    <property type="term" value="P:mRNA pseudouridine synthesis"/>
    <property type="evidence" value="ECO:0007669"/>
    <property type="project" value="TreeGrafter"/>
</dbReference>
<dbReference type="GO" id="GO:0003723">
    <property type="term" value="F:RNA binding"/>
    <property type="evidence" value="ECO:0007669"/>
    <property type="project" value="InterPro"/>
</dbReference>
<feature type="domain" description="Pseudouridine synthase I TruA alpha/beta" evidence="7">
    <location>
        <begin position="265"/>
        <end position="370"/>
    </location>
</feature>
<dbReference type="InterPro" id="IPR001406">
    <property type="entry name" value="PsdUridine_synth_TruA"/>
</dbReference>
<dbReference type="GO" id="GO:0031119">
    <property type="term" value="P:tRNA pseudouridine synthesis"/>
    <property type="evidence" value="ECO:0007669"/>
    <property type="project" value="TreeGrafter"/>
</dbReference>
<dbReference type="Pfam" id="PF01416">
    <property type="entry name" value="PseudoU_synth_1"/>
    <property type="match status" value="1"/>
</dbReference>
<feature type="compositionally biased region" description="Basic and acidic residues" evidence="6">
    <location>
        <begin position="454"/>
        <end position="463"/>
    </location>
</feature>
<evidence type="ECO:0000256" key="4">
    <source>
        <dbReference type="RuleBase" id="RU003792"/>
    </source>
</evidence>
<dbReference type="PANTHER" id="PTHR11142:SF4">
    <property type="entry name" value="PSEUDOURIDYLATE SYNTHASE 1 HOMOLOG"/>
    <property type="match status" value="1"/>
</dbReference>
<dbReference type="FunFam" id="3.30.70.660:FF:000002">
    <property type="entry name" value="tRNA pseudouridine synthase"/>
    <property type="match status" value="1"/>
</dbReference>
<feature type="region of interest" description="Disordered" evidence="6">
    <location>
        <begin position="445"/>
        <end position="478"/>
    </location>
</feature>
<dbReference type="EMBL" id="WIWS01000031">
    <property type="protein sequence ID" value="KAF3220968.1"/>
    <property type="molecule type" value="Genomic_DNA"/>
</dbReference>
<protein>
    <recommendedName>
        <fullName evidence="4">tRNA pseudouridine synthase</fullName>
        <ecNumber evidence="4">5.4.99.12</ecNumber>
    </recommendedName>
</protein>
<gene>
    <name evidence="8" type="primary">PUS1</name>
    <name evidence="8" type="ORF">TWF106_006565</name>
</gene>
<evidence type="ECO:0000313" key="9">
    <source>
        <dbReference type="Proteomes" id="UP000472727"/>
    </source>
</evidence>
<evidence type="ECO:0000256" key="5">
    <source>
        <dbReference type="SAM" id="Coils"/>
    </source>
</evidence>
<dbReference type="GO" id="GO:0005634">
    <property type="term" value="C:nucleus"/>
    <property type="evidence" value="ECO:0007669"/>
    <property type="project" value="TreeGrafter"/>
</dbReference>
<keyword evidence="3 4" id="KW-0413">Isomerase</keyword>
<organism evidence="8 9">
    <name type="scientific">Orbilia oligospora</name>
    <name type="common">Nematode-trapping fungus</name>
    <name type="synonym">Arthrobotrys oligospora</name>
    <dbReference type="NCBI Taxonomy" id="2813651"/>
    <lineage>
        <taxon>Eukaryota</taxon>
        <taxon>Fungi</taxon>
        <taxon>Dikarya</taxon>
        <taxon>Ascomycota</taxon>
        <taxon>Pezizomycotina</taxon>
        <taxon>Orbiliomycetes</taxon>
        <taxon>Orbiliales</taxon>
        <taxon>Orbiliaceae</taxon>
        <taxon>Orbilia</taxon>
    </lineage>
</organism>
<accession>A0A7C8QNR4</accession>
<feature type="compositionally biased region" description="Basic and acidic residues" evidence="6">
    <location>
        <begin position="63"/>
        <end position="112"/>
    </location>
</feature>
<keyword evidence="2 4" id="KW-0819">tRNA processing</keyword>
<dbReference type="Proteomes" id="UP000472727">
    <property type="component" value="Unassembled WGS sequence"/>
</dbReference>
<dbReference type="InterPro" id="IPR020097">
    <property type="entry name" value="PsdUridine_synth_TruA_a/b_dom"/>
</dbReference>
<feature type="region of interest" description="Disordered" evidence="6">
    <location>
        <begin position="199"/>
        <end position="224"/>
    </location>
</feature>
<comment type="catalytic activity">
    <reaction evidence="4">
        <text>uridine(38/39/40) in tRNA = pseudouridine(38/39/40) in tRNA</text>
        <dbReference type="Rhea" id="RHEA:22376"/>
        <dbReference type="Rhea" id="RHEA-COMP:10085"/>
        <dbReference type="Rhea" id="RHEA-COMP:10087"/>
        <dbReference type="ChEBI" id="CHEBI:65314"/>
        <dbReference type="ChEBI" id="CHEBI:65315"/>
        <dbReference type="EC" id="5.4.99.12"/>
    </reaction>
</comment>
<keyword evidence="5" id="KW-0175">Coiled coil</keyword>
<reference evidence="8 9" key="1">
    <citation type="submission" date="2019-06" db="EMBL/GenBank/DDBJ databases">
        <authorList>
            <person name="Palmer J.M."/>
        </authorList>
    </citation>
    <scope>NUCLEOTIDE SEQUENCE [LARGE SCALE GENOMIC DNA]</scope>
    <source>
        <strain evidence="8 9">TWF106</strain>
    </source>
</reference>
<evidence type="ECO:0000259" key="7">
    <source>
        <dbReference type="Pfam" id="PF01416"/>
    </source>
</evidence>
<evidence type="ECO:0000256" key="2">
    <source>
        <dbReference type="ARBA" id="ARBA00022694"/>
    </source>
</evidence>
<dbReference type="GO" id="GO:0160147">
    <property type="term" value="F:tRNA pseudouridine(38-40) synthase activity"/>
    <property type="evidence" value="ECO:0007669"/>
    <property type="project" value="UniProtKB-EC"/>
</dbReference>
<feature type="region of interest" description="Disordered" evidence="6">
    <location>
        <begin position="1"/>
        <end position="112"/>
    </location>
</feature>
<comment type="similarity">
    <text evidence="1 4">Belongs to the tRNA pseudouridine synthase TruA family.</text>
</comment>
<dbReference type="InterPro" id="IPR020095">
    <property type="entry name" value="PsdUridine_synth_TruA_C"/>
</dbReference>
<feature type="compositionally biased region" description="Low complexity" evidence="6">
    <location>
        <begin position="9"/>
        <end position="27"/>
    </location>
</feature>
<proteinExistence type="inferred from homology"/>
<name>A0A7C8QNR4_ORBOL</name>
<dbReference type="PANTHER" id="PTHR11142">
    <property type="entry name" value="PSEUDOURIDYLATE SYNTHASE"/>
    <property type="match status" value="1"/>
</dbReference>
<sequence>MDQQSQDRAASAAVAAAEPAAPSALVEPTSTSTSTPAMESTETPTEDTDRKRRASSASSTSSRPDKKLKNMTRSEFRRTMKQDWKERKAIKDKTGVDPALEDGKDKKAEEENDLEAWRERYEDSPGFWQKVADEVKAELEKQGFSEEVIQQVLNSKAEDAEEQLQNLVNEVSDIKSSNTSEKRETSVVELEDGGVVELTPMDITPDEPTSSTVEQEREQETSTSAAAHKYSKALSTARKIQKQIIARSKRSFRIPLARLERIRKAFELYEGNHSFHNFTIQKTFRDASAKRYIKTFKVSDPIIIDDSEWLSLKVHGQSFMMHQIRKMVGMVMLTTRYGCPIERITEAYGRLVVPIPKAPALGLLLDHPVFETYNKKADQCNRSHLSFEAHKEKIQEFKQKNIYDKLFMEEQKMNTFNAFLSFLDNFETPEFEYLTSKGMKSVQEVHLHKNQGQRSKEQSKDEQLTALIESEDEENVDS</sequence>
<feature type="coiled-coil region" evidence="5">
    <location>
        <begin position="150"/>
        <end position="177"/>
    </location>
</feature>
<evidence type="ECO:0000256" key="6">
    <source>
        <dbReference type="SAM" id="MobiDB-lite"/>
    </source>
</evidence>
<feature type="compositionally biased region" description="Acidic residues" evidence="6">
    <location>
        <begin position="469"/>
        <end position="478"/>
    </location>
</feature>
<evidence type="ECO:0000256" key="1">
    <source>
        <dbReference type="ARBA" id="ARBA00009375"/>
    </source>
</evidence>
<feature type="compositionally biased region" description="Polar residues" evidence="6">
    <location>
        <begin position="28"/>
        <end position="43"/>
    </location>
</feature>
<dbReference type="AlphaFoldDB" id="A0A7C8QNR4"/>
<comment type="caution">
    <text evidence="8">The sequence shown here is derived from an EMBL/GenBank/DDBJ whole genome shotgun (WGS) entry which is preliminary data.</text>
</comment>
<evidence type="ECO:0000313" key="8">
    <source>
        <dbReference type="EMBL" id="KAF3220968.1"/>
    </source>
</evidence>
<evidence type="ECO:0000256" key="3">
    <source>
        <dbReference type="ARBA" id="ARBA00023235"/>
    </source>
</evidence>
<dbReference type="EC" id="5.4.99.12" evidence="4"/>
<dbReference type="SUPFAM" id="SSF55120">
    <property type="entry name" value="Pseudouridine synthase"/>
    <property type="match status" value="1"/>
</dbReference>